<reference evidence="6 7" key="1">
    <citation type="journal article" date="2018" name="Nat. Ecol. Evol.">
        <title>Pezizomycetes genomes reveal the molecular basis of ectomycorrhizal truffle lifestyle.</title>
        <authorList>
            <person name="Murat C."/>
            <person name="Payen T."/>
            <person name="Noel B."/>
            <person name="Kuo A."/>
            <person name="Morin E."/>
            <person name="Chen J."/>
            <person name="Kohler A."/>
            <person name="Krizsan K."/>
            <person name="Balestrini R."/>
            <person name="Da Silva C."/>
            <person name="Montanini B."/>
            <person name="Hainaut M."/>
            <person name="Levati E."/>
            <person name="Barry K.W."/>
            <person name="Belfiori B."/>
            <person name="Cichocki N."/>
            <person name="Clum A."/>
            <person name="Dockter R.B."/>
            <person name="Fauchery L."/>
            <person name="Guy J."/>
            <person name="Iotti M."/>
            <person name="Le Tacon F."/>
            <person name="Lindquist E.A."/>
            <person name="Lipzen A."/>
            <person name="Malagnac F."/>
            <person name="Mello A."/>
            <person name="Molinier V."/>
            <person name="Miyauchi S."/>
            <person name="Poulain J."/>
            <person name="Riccioni C."/>
            <person name="Rubini A."/>
            <person name="Sitrit Y."/>
            <person name="Splivallo R."/>
            <person name="Traeger S."/>
            <person name="Wang M."/>
            <person name="Zifcakova L."/>
            <person name="Wipf D."/>
            <person name="Zambonelli A."/>
            <person name="Paolocci F."/>
            <person name="Nowrousian M."/>
            <person name="Ottonello S."/>
            <person name="Baldrian P."/>
            <person name="Spatafora J.W."/>
            <person name="Henrissat B."/>
            <person name="Nagy L.G."/>
            <person name="Aury J.M."/>
            <person name="Wincker P."/>
            <person name="Grigoriev I.V."/>
            <person name="Bonfante P."/>
            <person name="Martin F.M."/>
        </authorList>
    </citation>
    <scope>NUCLEOTIDE SEQUENCE [LARGE SCALE GENOMIC DNA]</scope>
    <source>
        <strain evidence="6 7">120613-1</strain>
    </source>
</reference>
<protein>
    <submittedName>
        <fullName evidence="6">Uncharacterized protein</fullName>
    </submittedName>
</protein>
<evidence type="ECO:0000259" key="5">
    <source>
        <dbReference type="Pfam" id="PF24883"/>
    </source>
</evidence>
<sequence>MSSTILEHFRAWLPLCQSNRLKAEGVCLPLIVVHRPGWLKHLSSAALEVAKQVMPQNHNISGNTGCFNVFNVWDNGIHGEKRELLGWLSPFDPRTRHQDIQIKRVANVGDWLLKTGEFKHWYDLTQNKSNNMTLFCYGGPGIGKTYISSLVTDTLGDQASGRYIVTSFYFDFATQKEQSAIYTLGALLKQVVSGLNEIPEKIIKDFRDQRKIMGGRRPRLDEIVEMLQTVSSLQRTFICIDALDECAAVDRQVVLDSLRQILEKSPNTRLFLTGRSHIRDEIQERLGQSVQFMNIKTSRGDIIRFLLARLSQDTNKVAMTAVLKTDILKMIPDTISEILLLASLTIEAILQEPTICDRRSRLKAMTDGLADTYGGMLERIKAQGGGKARLGMAALMWICHSERPFQLDDLRHALAVKVGSPDLDYDNVPSMQTLLDCCQGLLSVDEKASTVRLFHITLQQYLSTNPNLFSRPHSRIAETCLSYLNSRQVKALSANPSADLLNTPFLRYCSVYWGTHAKRELSDDAKLLALDLFGDYNGHISAKLLLEHVLNPDRFNKIKEFSSFTGLHCASFFGIVEVVAVLIQMNCDVNQIDCVGKTPLTWAVKNGHDGVAELLQQRKDVIPDIPCISGHTPPPHATNRKRKRVEALPPPESIAPKPPQRPKIAET</sequence>
<dbReference type="Gene3D" id="1.25.40.20">
    <property type="entry name" value="Ankyrin repeat-containing domain"/>
    <property type="match status" value="1"/>
</dbReference>
<dbReference type="SUPFAM" id="SSF52540">
    <property type="entry name" value="P-loop containing nucleoside triphosphate hydrolases"/>
    <property type="match status" value="1"/>
</dbReference>
<feature type="region of interest" description="Disordered" evidence="3">
    <location>
        <begin position="626"/>
        <end position="667"/>
    </location>
</feature>
<dbReference type="OrthoDB" id="1577640at2759"/>
<evidence type="ECO:0000256" key="1">
    <source>
        <dbReference type="ARBA" id="ARBA00022737"/>
    </source>
</evidence>
<keyword evidence="1" id="KW-0677">Repeat</keyword>
<evidence type="ECO:0000313" key="7">
    <source>
        <dbReference type="Proteomes" id="UP000276215"/>
    </source>
</evidence>
<evidence type="ECO:0000256" key="3">
    <source>
        <dbReference type="SAM" id="MobiDB-lite"/>
    </source>
</evidence>
<proteinExistence type="predicted"/>
<dbReference type="InterPro" id="IPR036770">
    <property type="entry name" value="Ankyrin_rpt-contain_sf"/>
</dbReference>
<dbReference type="InterPro" id="IPR027417">
    <property type="entry name" value="P-loop_NTPase"/>
</dbReference>
<dbReference type="Gene3D" id="3.40.50.300">
    <property type="entry name" value="P-loop containing nucleotide triphosphate hydrolases"/>
    <property type="match status" value="1"/>
</dbReference>
<feature type="compositionally biased region" description="Pro residues" evidence="3">
    <location>
        <begin position="648"/>
        <end position="661"/>
    </location>
</feature>
<evidence type="ECO:0000313" key="6">
    <source>
        <dbReference type="EMBL" id="RPB00997.1"/>
    </source>
</evidence>
<feature type="domain" description="GPI inositol-deacylase winged helix" evidence="4">
    <location>
        <begin position="385"/>
        <end position="464"/>
    </location>
</feature>
<keyword evidence="7" id="KW-1185">Reference proteome</keyword>
<name>A0A3N4JS40_9PEZI</name>
<accession>A0A3N4JS40</accession>
<dbReference type="EMBL" id="ML120376">
    <property type="protein sequence ID" value="RPB00997.1"/>
    <property type="molecule type" value="Genomic_DNA"/>
</dbReference>
<dbReference type="InterPro" id="IPR054471">
    <property type="entry name" value="GPIID_WHD"/>
</dbReference>
<keyword evidence="2" id="KW-0040">ANK repeat</keyword>
<evidence type="ECO:0000256" key="2">
    <source>
        <dbReference type="PROSITE-ProRule" id="PRU00023"/>
    </source>
</evidence>
<dbReference type="PANTHER" id="PTHR10039">
    <property type="entry name" value="AMELOGENIN"/>
    <property type="match status" value="1"/>
</dbReference>
<dbReference type="Pfam" id="PF12796">
    <property type="entry name" value="Ank_2"/>
    <property type="match status" value="1"/>
</dbReference>
<dbReference type="SMART" id="SM00248">
    <property type="entry name" value="ANK"/>
    <property type="match status" value="2"/>
</dbReference>
<dbReference type="STRING" id="1336337.A0A3N4JS40"/>
<gene>
    <name evidence="6" type="ORF">L873DRAFT_724974</name>
</gene>
<dbReference type="InterPro" id="IPR002110">
    <property type="entry name" value="Ankyrin_rpt"/>
</dbReference>
<dbReference type="Proteomes" id="UP000276215">
    <property type="component" value="Unassembled WGS sequence"/>
</dbReference>
<dbReference type="PANTHER" id="PTHR10039:SF15">
    <property type="entry name" value="NACHT DOMAIN-CONTAINING PROTEIN"/>
    <property type="match status" value="1"/>
</dbReference>
<organism evidence="6 7">
    <name type="scientific">Choiromyces venosus 120613-1</name>
    <dbReference type="NCBI Taxonomy" id="1336337"/>
    <lineage>
        <taxon>Eukaryota</taxon>
        <taxon>Fungi</taxon>
        <taxon>Dikarya</taxon>
        <taxon>Ascomycota</taxon>
        <taxon>Pezizomycotina</taxon>
        <taxon>Pezizomycetes</taxon>
        <taxon>Pezizales</taxon>
        <taxon>Tuberaceae</taxon>
        <taxon>Choiromyces</taxon>
    </lineage>
</organism>
<dbReference type="AlphaFoldDB" id="A0A3N4JS40"/>
<dbReference type="SUPFAM" id="SSF48403">
    <property type="entry name" value="Ankyrin repeat"/>
    <property type="match status" value="1"/>
</dbReference>
<dbReference type="Pfam" id="PF22939">
    <property type="entry name" value="WHD_GPIID"/>
    <property type="match status" value="1"/>
</dbReference>
<dbReference type="InterPro" id="IPR056884">
    <property type="entry name" value="NPHP3-like_N"/>
</dbReference>
<dbReference type="Pfam" id="PF24883">
    <property type="entry name" value="NPHP3_N"/>
    <property type="match status" value="1"/>
</dbReference>
<evidence type="ECO:0000259" key="4">
    <source>
        <dbReference type="Pfam" id="PF22939"/>
    </source>
</evidence>
<feature type="repeat" description="ANK" evidence="2">
    <location>
        <begin position="562"/>
        <end position="594"/>
    </location>
</feature>
<feature type="domain" description="Nephrocystin 3-like N-terminal" evidence="5">
    <location>
        <begin position="109"/>
        <end position="275"/>
    </location>
</feature>
<dbReference type="PROSITE" id="PS50088">
    <property type="entry name" value="ANK_REPEAT"/>
    <property type="match status" value="1"/>
</dbReference>